<evidence type="ECO:0000259" key="8">
    <source>
        <dbReference type="Pfam" id="PF20684"/>
    </source>
</evidence>
<keyword evidence="3 7" id="KW-1133">Transmembrane helix</keyword>
<feature type="region of interest" description="Disordered" evidence="6">
    <location>
        <begin position="362"/>
        <end position="388"/>
    </location>
</feature>
<feature type="transmembrane region" description="Helical" evidence="7">
    <location>
        <begin position="180"/>
        <end position="204"/>
    </location>
</feature>
<dbReference type="PANTHER" id="PTHR33048">
    <property type="entry name" value="PTH11-LIKE INTEGRAL MEMBRANE PROTEIN (AFU_ORTHOLOGUE AFUA_5G11245)"/>
    <property type="match status" value="1"/>
</dbReference>
<sequence>MYLRRNPELVLGIDRRSTDDTSRSYEIQAILITFSILSTTAVVSRTYIRARVLHFFGWDDGFMVIAHMFALGAAVSIGLENKYGLGYHTWDQPSNSYVPYMKAFYASVLTFNVAMCFVKIAILFQYRRVFTIPIIKTVTFYGLAFMVAWTVAIALLNTLVCVPVARFWDSTLPGRCLDFLTLWYVMAGFNLVTDLGVFLIPLPVIKSLNLPMKQKIMLFMVFSLGFFTCAISIYRIHTLKTASSTKDPNWDNVDAAVWSFIEVTMAIITACLPTLRPIFSRLMPRLFASSMGRSSRPSNPAQYGLSLSSRSRIDKRRTRIIEHSGHSTATLLEDETISSPCPPVAYRSGLQHHPTISVDISAGKKGDIPLDSHQQSMDSTGSSSGDIKATTVIYQEFTKQ</sequence>
<gene>
    <name evidence="9" type="ORF">FHETE_814</name>
</gene>
<dbReference type="Proteomes" id="UP000567885">
    <property type="component" value="Unassembled WGS sequence"/>
</dbReference>
<keyword evidence="10" id="KW-1185">Reference proteome</keyword>
<proteinExistence type="inferred from homology"/>
<feature type="compositionally biased region" description="Polar residues" evidence="6">
    <location>
        <begin position="372"/>
        <end position="385"/>
    </location>
</feature>
<evidence type="ECO:0000256" key="6">
    <source>
        <dbReference type="SAM" id="MobiDB-lite"/>
    </source>
</evidence>
<dbReference type="AlphaFoldDB" id="A0A8H5WXL8"/>
<comment type="similarity">
    <text evidence="5">Belongs to the SAT4 family.</text>
</comment>
<keyword evidence="2 7" id="KW-0812">Transmembrane</keyword>
<feature type="domain" description="Rhodopsin" evidence="8">
    <location>
        <begin position="45"/>
        <end position="281"/>
    </location>
</feature>
<feature type="transmembrane region" description="Helical" evidence="7">
    <location>
        <begin position="256"/>
        <end position="275"/>
    </location>
</feature>
<feature type="transmembrane region" description="Helical" evidence="7">
    <location>
        <begin position="27"/>
        <end position="48"/>
    </location>
</feature>
<dbReference type="OrthoDB" id="3648173at2759"/>
<keyword evidence="4 7" id="KW-0472">Membrane</keyword>
<protein>
    <submittedName>
        <fullName evidence="9">Integral membrane protein</fullName>
    </submittedName>
</protein>
<evidence type="ECO:0000256" key="3">
    <source>
        <dbReference type="ARBA" id="ARBA00022989"/>
    </source>
</evidence>
<feature type="transmembrane region" description="Helical" evidence="7">
    <location>
        <begin position="138"/>
        <end position="160"/>
    </location>
</feature>
<feature type="transmembrane region" description="Helical" evidence="7">
    <location>
        <begin position="103"/>
        <end position="126"/>
    </location>
</feature>
<feature type="transmembrane region" description="Helical" evidence="7">
    <location>
        <begin position="216"/>
        <end position="236"/>
    </location>
</feature>
<reference evidence="9 10" key="1">
    <citation type="submission" date="2020-05" db="EMBL/GenBank/DDBJ databases">
        <title>Identification and distribution of gene clusters putatively required for synthesis of sphingolipid metabolism inhibitors in phylogenetically diverse species of the filamentous fungus Fusarium.</title>
        <authorList>
            <person name="Kim H.-S."/>
            <person name="Busman M."/>
            <person name="Brown D.W."/>
            <person name="Divon H."/>
            <person name="Uhlig S."/>
            <person name="Proctor R.H."/>
        </authorList>
    </citation>
    <scope>NUCLEOTIDE SEQUENCE [LARGE SCALE GENOMIC DNA]</scope>
    <source>
        <strain evidence="9 10">NRRL 20693</strain>
    </source>
</reference>
<comment type="caution">
    <text evidence="9">The sequence shown here is derived from an EMBL/GenBank/DDBJ whole genome shotgun (WGS) entry which is preliminary data.</text>
</comment>
<dbReference type="Pfam" id="PF20684">
    <property type="entry name" value="Fung_rhodopsin"/>
    <property type="match status" value="1"/>
</dbReference>
<comment type="subcellular location">
    <subcellularLocation>
        <location evidence="1">Membrane</location>
        <topology evidence="1">Multi-pass membrane protein</topology>
    </subcellularLocation>
</comment>
<evidence type="ECO:0000256" key="5">
    <source>
        <dbReference type="ARBA" id="ARBA00038359"/>
    </source>
</evidence>
<dbReference type="InterPro" id="IPR049326">
    <property type="entry name" value="Rhodopsin_dom_fungi"/>
</dbReference>
<dbReference type="GO" id="GO:0016020">
    <property type="term" value="C:membrane"/>
    <property type="evidence" value="ECO:0007669"/>
    <property type="project" value="UniProtKB-SubCell"/>
</dbReference>
<organism evidence="9 10">
    <name type="scientific">Fusarium heterosporum</name>
    <dbReference type="NCBI Taxonomy" id="42747"/>
    <lineage>
        <taxon>Eukaryota</taxon>
        <taxon>Fungi</taxon>
        <taxon>Dikarya</taxon>
        <taxon>Ascomycota</taxon>
        <taxon>Pezizomycotina</taxon>
        <taxon>Sordariomycetes</taxon>
        <taxon>Hypocreomycetidae</taxon>
        <taxon>Hypocreales</taxon>
        <taxon>Nectriaceae</taxon>
        <taxon>Fusarium</taxon>
        <taxon>Fusarium heterosporum species complex</taxon>
    </lineage>
</organism>
<dbReference type="PANTHER" id="PTHR33048:SF47">
    <property type="entry name" value="INTEGRAL MEMBRANE PROTEIN-RELATED"/>
    <property type="match status" value="1"/>
</dbReference>
<evidence type="ECO:0000256" key="2">
    <source>
        <dbReference type="ARBA" id="ARBA00022692"/>
    </source>
</evidence>
<dbReference type="EMBL" id="JAAGWQ010000012">
    <property type="protein sequence ID" value="KAF5679397.1"/>
    <property type="molecule type" value="Genomic_DNA"/>
</dbReference>
<name>A0A8H5WXL8_FUSHE</name>
<accession>A0A8H5WXL8</accession>
<feature type="transmembrane region" description="Helical" evidence="7">
    <location>
        <begin position="60"/>
        <end position="79"/>
    </location>
</feature>
<evidence type="ECO:0000256" key="1">
    <source>
        <dbReference type="ARBA" id="ARBA00004141"/>
    </source>
</evidence>
<evidence type="ECO:0000256" key="7">
    <source>
        <dbReference type="SAM" id="Phobius"/>
    </source>
</evidence>
<evidence type="ECO:0000313" key="10">
    <source>
        <dbReference type="Proteomes" id="UP000567885"/>
    </source>
</evidence>
<evidence type="ECO:0000313" key="9">
    <source>
        <dbReference type="EMBL" id="KAF5679397.1"/>
    </source>
</evidence>
<evidence type="ECO:0000256" key="4">
    <source>
        <dbReference type="ARBA" id="ARBA00023136"/>
    </source>
</evidence>
<dbReference type="InterPro" id="IPR052337">
    <property type="entry name" value="SAT4-like"/>
</dbReference>